<dbReference type="EC" id="3.4.-.-" evidence="9"/>
<evidence type="ECO:0000256" key="7">
    <source>
        <dbReference type="ARBA" id="ARBA00022833"/>
    </source>
</evidence>
<dbReference type="Proteomes" id="UP000518752">
    <property type="component" value="Unassembled WGS sequence"/>
</dbReference>
<comment type="similarity">
    <text evidence="8">Belongs to the peptidase M28 family. M28E subfamily.</text>
</comment>
<accession>A0A8H5G5P0</accession>
<evidence type="ECO:0000256" key="4">
    <source>
        <dbReference type="ARBA" id="ARBA00022723"/>
    </source>
</evidence>
<dbReference type="InterPro" id="IPR007484">
    <property type="entry name" value="Peptidase_M28"/>
</dbReference>
<dbReference type="InterPro" id="IPR045175">
    <property type="entry name" value="M28_fam"/>
</dbReference>
<feature type="domain" description="Peptidase M28" evidence="10">
    <location>
        <begin position="233"/>
        <end position="427"/>
    </location>
</feature>
<keyword evidence="7 9" id="KW-0862">Zinc</keyword>
<keyword evidence="2" id="KW-0031">Aminopeptidase</keyword>
<dbReference type="Pfam" id="PF04389">
    <property type="entry name" value="Peptidase_M28"/>
    <property type="match status" value="1"/>
</dbReference>
<name>A0A8H5G5P0_9AGAR</name>
<evidence type="ECO:0000256" key="2">
    <source>
        <dbReference type="ARBA" id="ARBA00022438"/>
    </source>
</evidence>
<evidence type="ECO:0000256" key="9">
    <source>
        <dbReference type="RuleBase" id="RU361240"/>
    </source>
</evidence>
<evidence type="ECO:0000256" key="8">
    <source>
        <dbReference type="ARBA" id="ARBA00043962"/>
    </source>
</evidence>
<dbReference type="AlphaFoldDB" id="A0A8H5G5P0"/>
<dbReference type="GO" id="GO:0046872">
    <property type="term" value="F:metal ion binding"/>
    <property type="evidence" value="ECO:0007669"/>
    <property type="project" value="UniProtKB-KW"/>
</dbReference>
<evidence type="ECO:0000256" key="5">
    <source>
        <dbReference type="ARBA" id="ARBA00022729"/>
    </source>
</evidence>
<dbReference type="GO" id="GO:0008235">
    <property type="term" value="F:metalloexopeptidase activity"/>
    <property type="evidence" value="ECO:0007669"/>
    <property type="project" value="InterPro"/>
</dbReference>
<keyword evidence="6 9" id="KW-0378">Hydrolase</keyword>
<keyword evidence="3 9" id="KW-0645">Protease</keyword>
<dbReference type="Gene3D" id="3.40.630.10">
    <property type="entry name" value="Zn peptidases"/>
    <property type="match status" value="1"/>
</dbReference>
<dbReference type="PANTHER" id="PTHR12147">
    <property type="entry name" value="METALLOPEPTIDASE M28 FAMILY MEMBER"/>
    <property type="match status" value="1"/>
</dbReference>
<evidence type="ECO:0000256" key="3">
    <source>
        <dbReference type="ARBA" id="ARBA00022670"/>
    </source>
</evidence>
<protein>
    <recommendedName>
        <fullName evidence="9">Peptide hydrolase</fullName>
        <ecNumber evidence="9">3.4.-.-</ecNumber>
    </recommendedName>
</protein>
<gene>
    <name evidence="11" type="ORF">D9757_014247</name>
</gene>
<comment type="cofactor">
    <cofactor evidence="1">
        <name>Zn(2+)</name>
        <dbReference type="ChEBI" id="CHEBI:29105"/>
    </cofactor>
</comment>
<proteinExistence type="inferred from homology"/>
<dbReference type="SUPFAM" id="SSF53187">
    <property type="entry name" value="Zn-dependent exopeptidases"/>
    <property type="match status" value="1"/>
</dbReference>
<evidence type="ECO:0000313" key="11">
    <source>
        <dbReference type="EMBL" id="KAF5358844.1"/>
    </source>
</evidence>
<comment type="caution">
    <text evidence="11">The sequence shown here is derived from an EMBL/GenBank/DDBJ whole genome shotgun (WGS) entry which is preliminary data.</text>
</comment>
<evidence type="ECO:0000313" key="12">
    <source>
        <dbReference type="Proteomes" id="UP000518752"/>
    </source>
</evidence>
<dbReference type="PANTHER" id="PTHR12147:SF56">
    <property type="entry name" value="AMINOPEPTIDASE YDR415C-RELATED"/>
    <property type="match status" value="1"/>
</dbReference>
<sequence>MPTGSLFTLGNPLGRLCIGLGLTLSSLCKESVSATTPLSPYPRIQDGAGIRWDSVQTPLISPEHDNGLAEFDFDAPRLVRFFPSWSDSGQLVGDGSDSLLDSLSEAVWITEADKLEATRTGHGYIDITEHPEWTSASPPSYRQHTRHVYHPPNSTMVPNILPLLSSDEQKANLETFTSFHTRFYNSDTGHASSRWLYKRILNYTNEFASESLKDAVDIELLLWKHSAFKQESVVVRLSPKSSVTDSITIVGAHCDSMNYAHPFDRSPGADDDGSGTITILEAYRGILRSGYIPSSPLEFHFYAAEEGGLLGSTDISKTYAKEGKDVRGMIEFDMTAWVKAGEPERIGVFVNLADPLLSEYLKSLIDKYLDIPWVQTRYPGKAGSDYMSWTLAGYQSCHAVEGPWGSMNPNPHTTSDRIDISPEFSFDHILRFTKLAVAFAVELSEY</sequence>
<evidence type="ECO:0000256" key="6">
    <source>
        <dbReference type="ARBA" id="ARBA00022801"/>
    </source>
</evidence>
<organism evidence="11 12">
    <name type="scientific">Collybiopsis confluens</name>
    <dbReference type="NCBI Taxonomy" id="2823264"/>
    <lineage>
        <taxon>Eukaryota</taxon>
        <taxon>Fungi</taxon>
        <taxon>Dikarya</taxon>
        <taxon>Basidiomycota</taxon>
        <taxon>Agaricomycotina</taxon>
        <taxon>Agaricomycetes</taxon>
        <taxon>Agaricomycetidae</taxon>
        <taxon>Agaricales</taxon>
        <taxon>Marasmiineae</taxon>
        <taxon>Omphalotaceae</taxon>
        <taxon>Collybiopsis</taxon>
    </lineage>
</organism>
<keyword evidence="12" id="KW-1185">Reference proteome</keyword>
<dbReference type="OrthoDB" id="2214at2759"/>
<dbReference type="GO" id="GO:0004177">
    <property type="term" value="F:aminopeptidase activity"/>
    <property type="evidence" value="ECO:0007669"/>
    <property type="project" value="UniProtKB-KW"/>
</dbReference>
<evidence type="ECO:0000256" key="1">
    <source>
        <dbReference type="ARBA" id="ARBA00001947"/>
    </source>
</evidence>
<keyword evidence="4 9" id="KW-0479">Metal-binding</keyword>
<keyword evidence="5" id="KW-0732">Signal</keyword>
<evidence type="ECO:0000259" key="10">
    <source>
        <dbReference type="Pfam" id="PF04389"/>
    </source>
</evidence>
<dbReference type="GO" id="GO:0006508">
    <property type="term" value="P:proteolysis"/>
    <property type="evidence" value="ECO:0007669"/>
    <property type="project" value="UniProtKB-KW"/>
</dbReference>
<reference evidence="11 12" key="1">
    <citation type="journal article" date="2020" name="ISME J.">
        <title>Uncovering the hidden diversity of litter-decomposition mechanisms in mushroom-forming fungi.</title>
        <authorList>
            <person name="Floudas D."/>
            <person name="Bentzer J."/>
            <person name="Ahren D."/>
            <person name="Johansson T."/>
            <person name="Persson P."/>
            <person name="Tunlid A."/>
        </authorList>
    </citation>
    <scope>NUCLEOTIDE SEQUENCE [LARGE SCALE GENOMIC DNA]</scope>
    <source>
        <strain evidence="11 12">CBS 406.79</strain>
    </source>
</reference>
<dbReference type="EMBL" id="JAACJN010000229">
    <property type="protein sequence ID" value="KAF5358844.1"/>
    <property type="molecule type" value="Genomic_DNA"/>
</dbReference>